<dbReference type="SUPFAM" id="SSF88946">
    <property type="entry name" value="Sigma2 domain of RNA polymerase sigma factors"/>
    <property type="match status" value="1"/>
</dbReference>
<keyword evidence="2 7" id="KW-0805">Transcription regulation</keyword>
<comment type="function">
    <text evidence="7">Sigma factors are initiation factors that promote the attachment of RNA polymerase to specific initiation sites and are then released. This sigma factor is involved in regulation of expression of heat shock genes.</text>
</comment>
<dbReference type="Pfam" id="PF04542">
    <property type="entry name" value="Sigma70_r2"/>
    <property type="match status" value="1"/>
</dbReference>
<dbReference type="InterPro" id="IPR013325">
    <property type="entry name" value="RNA_pol_sigma_r2"/>
</dbReference>
<gene>
    <name evidence="7 11" type="primary">rpoH</name>
    <name evidence="11" type="ORF">IB647_03990</name>
</gene>
<dbReference type="InterPro" id="IPR013324">
    <property type="entry name" value="RNA_pol_sigma_r3/r4-like"/>
</dbReference>
<evidence type="ECO:0000256" key="7">
    <source>
        <dbReference type="HAMAP-Rule" id="MF_00961"/>
    </source>
</evidence>
<keyword evidence="6 7" id="KW-0804">Transcription</keyword>
<accession>A0A9Q2QJ63</accession>
<keyword evidence="1 7" id="KW-0963">Cytoplasm</keyword>
<dbReference type="PIRSF" id="PIRSF000770">
    <property type="entry name" value="RNA_pol_sigma-SigE/K"/>
    <property type="match status" value="1"/>
</dbReference>
<dbReference type="PRINTS" id="PR00046">
    <property type="entry name" value="SIGMA70FCT"/>
</dbReference>
<reference evidence="11 12" key="1">
    <citation type="submission" date="2020-09" db="EMBL/GenBank/DDBJ databases">
        <title>Development of specific Francisella tularensis PCR assay based on in-depth characterization of family Francisellaceae.</title>
        <authorList>
            <person name="Ohrman C."/>
            <person name="Sahl J."/>
            <person name="Sjodin A."/>
            <person name="Uneklint I."/>
            <person name="Ballard R."/>
            <person name="Karlsson L."/>
            <person name="Mcdonough R."/>
            <person name="Sundell D."/>
            <person name="Soria K."/>
            <person name="Brindeflk B."/>
            <person name="Vallesi A."/>
            <person name="Ramirez-Paredes J.G."/>
            <person name="Colquhoun D."/>
            <person name="Myrtennas K."/>
            <person name="Birdsell D."/>
            <person name="Johansson A."/>
            <person name="Wagner D."/>
            <person name="Forsman M."/>
        </authorList>
    </citation>
    <scope>NUCLEOTIDE SEQUENCE [LARGE SCALE GENOMIC DNA]</scope>
    <source>
        <strain evidence="11 12">FSC1140</strain>
    </source>
</reference>
<dbReference type="GO" id="GO:0016987">
    <property type="term" value="F:sigma factor activity"/>
    <property type="evidence" value="ECO:0007669"/>
    <property type="project" value="UniProtKB-UniRule"/>
</dbReference>
<dbReference type="InterPro" id="IPR014284">
    <property type="entry name" value="RNA_pol_sigma-70_dom"/>
</dbReference>
<dbReference type="GO" id="GO:0009408">
    <property type="term" value="P:response to heat"/>
    <property type="evidence" value="ECO:0007669"/>
    <property type="project" value="UniProtKB-UniRule"/>
</dbReference>
<dbReference type="EMBL" id="JACVKN010000092">
    <property type="protein sequence ID" value="MBK2064899.1"/>
    <property type="molecule type" value="Genomic_DNA"/>
</dbReference>
<evidence type="ECO:0000256" key="6">
    <source>
        <dbReference type="ARBA" id="ARBA00023163"/>
    </source>
</evidence>
<dbReference type="NCBIfam" id="NF005143">
    <property type="entry name" value="PRK06596.1"/>
    <property type="match status" value="1"/>
</dbReference>
<keyword evidence="4 7" id="KW-0731">Sigma factor</keyword>
<dbReference type="InterPro" id="IPR007630">
    <property type="entry name" value="RNA_pol_sigma70_r4"/>
</dbReference>
<dbReference type="PANTHER" id="PTHR30376">
    <property type="entry name" value="SIGMA FACTOR RPOH HEAT SHOCK RELATED"/>
    <property type="match status" value="1"/>
</dbReference>
<dbReference type="RefSeq" id="WP_159184454.1">
    <property type="nucleotide sequence ID" value="NZ_JACVJL010000104.1"/>
</dbReference>
<dbReference type="GO" id="GO:0006352">
    <property type="term" value="P:DNA-templated transcription initiation"/>
    <property type="evidence" value="ECO:0007669"/>
    <property type="project" value="UniProtKB-UniRule"/>
</dbReference>
<evidence type="ECO:0000259" key="10">
    <source>
        <dbReference type="PROSITE" id="PS00716"/>
    </source>
</evidence>
<dbReference type="PROSITE" id="PS00715">
    <property type="entry name" value="SIGMA70_1"/>
    <property type="match status" value="1"/>
</dbReference>
<comment type="caution">
    <text evidence="7">Lacks conserved residue(s) required for the propagation of feature annotation.</text>
</comment>
<evidence type="ECO:0000256" key="4">
    <source>
        <dbReference type="ARBA" id="ARBA00023082"/>
    </source>
</evidence>
<evidence type="ECO:0000256" key="5">
    <source>
        <dbReference type="ARBA" id="ARBA00023125"/>
    </source>
</evidence>
<dbReference type="GeneID" id="93255178"/>
<keyword evidence="12" id="KW-1185">Reference proteome</keyword>
<dbReference type="PROSITE" id="PS00716">
    <property type="entry name" value="SIGMA70_2"/>
    <property type="match status" value="1"/>
</dbReference>
<dbReference type="GO" id="GO:0003677">
    <property type="term" value="F:DNA binding"/>
    <property type="evidence" value="ECO:0007669"/>
    <property type="project" value="UniProtKB-UniRule"/>
</dbReference>
<dbReference type="GO" id="GO:0005737">
    <property type="term" value="C:cytoplasm"/>
    <property type="evidence" value="ECO:0007669"/>
    <property type="project" value="UniProtKB-SubCell"/>
</dbReference>
<feature type="short sequence motif" description="Interaction with polymerase core subunit RpoC" evidence="7">
    <location>
        <begin position="92"/>
        <end position="95"/>
    </location>
</feature>
<dbReference type="SUPFAM" id="SSF88659">
    <property type="entry name" value="Sigma3 and sigma4 domains of RNA polymerase sigma factors"/>
    <property type="match status" value="1"/>
</dbReference>
<dbReference type="NCBIfam" id="TIGR02392">
    <property type="entry name" value="rpoH_proteo"/>
    <property type="match status" value="1"/>
</dbReference>
<evidence type="ECO:0000256" key="1">
    <source>
        <dbReference type="ARBA" id="ARBA00022490"/>
    </source>
</evidence>
<dbReference type="InterPro" id="IPR012759">
    <property type="entry name" value="RNA_pol_sigma_RpoH_proteobac"/>
</dbReference>
<sequence>MTTKKLLPVAKGKSLPVAKGKSLPVVSDNNLSSYLNFVNSLPILSVEEEQELARRYKYQKDLDATQQLVLSHLRFVTKIARNFSGYGLSIADLIQEGNIGLMKAVSKFDPDQGVRLVSFAVHWIKAEMHDYVLKNWKIVKVATTKAQRKLFFNLRSSKDKIGWLSSEDIKQLAEELGVKEETVIEMEKRMCQGDASLDLPYTDDEGGQSNQQSLYLEDKSSDIEHQIVQQDYYDNFKAIVKDVISGFDIRTKDIIMSRYLLDTKATLQDLAAKYNISAERVRQIEEEALTKLKKAIKNRS</sequence>
<feature type="DNA-binding region" description="H-T-H motif" evidence="7">
    <location>
        <begin position="267"/>
        <end position="286"/>
    </location>
</feature>
<proteinExistence type="inferred from homology"/>
<dbReference type="AlphaFoldDB" id="A0A9Q2QJ63"/>
<dbReference type="PANTHER" id="PTHR30376:SF3">
    <property type="entry name" value="RNA POLYMERASE SIGMA FACTOR RPOH"/>
    <property type="match status" value="1"/>
</dbReference>
<dbReference type="HAMAP" id="MF_00961">
    <property type="entry name" value="Sigma70_RpoH"/>
    <property type="match status" value="1"/>
</dbReference>
<dbReference type="InterPro" id="IPR036388">
    <property type="entry name" value="WH-like_DNA-bd_sf"/>
</dbReference>
<dbReference type="Pfam" id="PF04545">
    <property type="entry name" value="Sigma70_r4"/>
    <property type="match status" value="1"/>
</dbReference>
<evidence type="ECO:0000259" key="9">
    <source>
        <dbReference type="PROSITE" id="PS00715"/>
    </source>
</evidence>
<protein>
    <recommendedName>
        <fullName evidence="7 8">RNA polymerase sigma factor RpoH</fullName>
    </recommendedName>
    <alternativeName>
        <fullName evidence="7">RNA polymerase sigma-32 factor</fullName>
    </alternativeName>
</protein>
<dbReference type="InterPro" id="IPR050813">
    <property type="entry name" value="Sigma-70_Factor"/>
</dbReference>
<organism evidence="11 12">
    <name type="scientific">Francisella noatunensis</name>
    <dbReference type="NCBI Taxonomy" id="657445"/>
    <lineage>
        <taxon>Bacteria</taxon>
        <taxon>Pseudomonadati</taxon>
        <taxon>Pseudomonadota</taxon>
        <taxon>Gammaproteobacteria</taxon>
        <taxon>Thiotrichales</taxon>
        <taxon>Francisellaceae</taxon>
        <taxon>Francisella</taxon>
    </lineage>
</organism>
<comment type="subcellular location">
    <subcellularLocation>
        <location evidence="7">Cytoplasm</location>
    </subcellularLocation>
</comment>
<evidence type="ECO:0000313" key="12">
    <source>
        <dbReference type="Proteomes" id="UP000701999"/>
    </source>
</evidence>
<dbReference type="Gene3D" id="1.20.120.1810">
    <property type="match status" value="1"/>
</dbReference>
<keyword evidence="5 7" id="KW-0238">DNA-binding</keyword>
<comment type="similarity">
    <text evidence="7">Belongs to the sigma-70 factor family. RpoH subfamily.</text>
</comment>
<dbReference type="InterPro" id="IPR007627">
    <property type="entry name" value="RNA_pol_sigma70_r2"/>
</dbReference>
<dbReference type="Proteomes" id="UP000701999">
    <property type="component" value="Unassembled WGS sequence"/>
</dbReference>
<evidence type="ECO:0000256" key="8">
    <source>
        <dbReference type="NCBIfam" id="TIGR02392"/>
    </source>
</evidence>
<comment type="subunit">
    <text evidence="7">Interacts with the RNA polymerase core enzyme.</text>
</comment>
<comment type="caution">
    <text evidence="11">The sequence shown here is derived from an EMBL/GenBank/DDBJ whole genome shotgun (WGS) entry which is preliminary data.</text>
</comment>
<evidence type="ECO:0000313" key="11">
    <source>
        <dbReference type="EMBL" id="MBK2064899.1"/>
    </source>
</evidence>
<evidence type="ECO:0000256" key="2">
    <source>
        <dbReference type="ARBA" id="ARBA00023015"/>
    </source>
</evidence>
<dbReference type="FunFam" id="1.20.120.1810:FF:000001">
    <property type="entry name" value="RNA polymerase sigma factor RpoH"/>
    <property type="match status" value="1"/>
</dbReference>
<feature type="region of interest" description="Sigma-70 factor domain-2" evidence="7">
    <location>
        <begin position="68"/>
        <end position="137"/>
    </location>
</feature>
<dbReference type="InterPro" id="IPR000943">
    <property type="entry name" value="RNA_pol_sigma70"/>
</dbReference>
<keyword evidence="3 7" id="KW-0346">Stress response</keyword>
<dbReference type="Gene3D" id="1.10.10.10">
    <property type="entry name" value="Winged helix-like DNA-binding domain superfamily/Winged helix DNA-binding domain"/>
    <property type="match status" value="1"/>
</dbReference>
<feature type="domain" description="RNA polymerase sigma-70" evidence="10">
    <location>
        <begin position="266"/>
        <end position="292"/>
    </location>
</feature>
<dbReference type="NCBIfam" id="TIGR02937">
    <property type="entry name" value="sigma70-ECF"/>
    <property type="match status" value="1"/>
</dbReference>
<name>A0A9Q2QJ63_9GAMM</name>
<evidence type="ECO:0000256" key="3">
    <source>
        <dbReference type="ARBA" id="ARBA00023016"/>
    </source>
</evidence>
<feature type="domain" description="RNA polymerase sigma-70" evidence="9">
    <location>
        <begin position="92"/>
        <end position="105"/>
    </location>
</feature>